<dbReference type="Proteomes" id="UP000196655">
    <property type="component" value="Unassembled WGS sequence"/>
</dbReference>
<comment type="caution">
    <text evidence="7">The sequence shown here is derived from an EMBL/GenBank/DDBJ whole genome shotgun (WGS) entry which is preliminary data.</text>
</comment>
<accession>A0A211ZPD9</accession>
<keyword evidence="4" id="KW-0808">Transferase</keyword>
<evidence type="ECO:0008006" key="9">
    <source>
        <dbReference type="Google" id="ProtNLM"/>
    </source>
</evidence>
<protein>
    <recommendedName>
        <fullName evidence="9">Lauroyl acyltransferase</fullName>
    </recommendedName>
</protein>
<dbReference type="CDD" id="cd07984">
    <property type="entry name" value="LPLAT_LABLAT-like"/>
    <property type="match status" value="1"/>
</dbReference>
<evidence type="ECO:0000313" key="7">
    <source>
        <dbReference type="EMBL" id="OWJ67034.1"/>
    </source>
</evidence>
<keyword evidence="5" id="KW-0472">Membrane</keyword>
<dbReference type="GO" id="GO:0016746">
    <property type="term" value="F:acyltransferase activity"/>
    <property type="evidence" value="ECO:0007669"/>
    <property type="project" value="UniProtKB-KW"/>
</dbReference>
<dbReference type="EMBL" id="NHON01000016">
    <property type="protein sequence ID" value="OWJ67034.1"/>
    <property type="molecule type" value="Genomic_DNA"/>
</dbReference>
<comment type="subcellular location">
    <subcellularLocation>
        <location evidence="1">Cell inner membrane</location>
    </subcellularLocation>
</comment>
<dbReference type="GO" id="GO:0005886">
    <property type="term" value="C:plasma membrane"/>
    <property type="evidence" value="ECO:0007669"/>
    <property type="project" value="UniProtKB-SubCell"/>
</dbReference>
<evidence type="ECO:0000313" key="8">
    <source>
        <dbReference type="Proteomes" id="UP000196655"/>
    </source>
</evidence>
<evidence type="ECO:0000256" key="5">
    <source>
        <dbReference type="ARBA" id="ARBA00023136"/>
    </source>
</evidence>
<organism evidence="7 8">
    <name type="scientific">Inquilinus limosus</name>
    <dbReference type="NCBI Taxonomy" id="171674"/>
    <lineage>
        <taxon>Bacteria</taxon>
        <taxon>Pseudomonadati</taxon>
        <taxon>Pseudomonadota</taxon>
        <taxon>Alphaproteobacteria</taxon>
        <taxon>Rhodospirillales</taxon>
        <taxon>Rhodospirillaceae</taxon>
        <taxon>Inquilinus</taxon>
    </lineage>
</organism>
<dbReference type="InterPro" id="IPR004960">
    <property type="entry name" value="LipA_acyltrans"/>
</dbReference>
<keyword evidence="8" id="KW-1185">Reference proteome</keyword>
<gene>
    <name evidence="7" type="ORF">BWR60_10860</name>
</gene>
<evidence type="ECO:0000256" key="2">
    <source>
        <dbReference type="ARBA" id="ARBA00022475"/>
    </source>
</evidence>
<keyword evidence="6" id="KW-0012">Acyltransferase</keyword>
<reference evidence="8" key="1">
    <citation type="submission" date="2017-05" db="EMBL/GenBank/DDBJ databases">
        <authorList>
            <person name="Macchi M."/>
            <person name="Festa S."/>
            <person name="Coppotelli B.M."/>
            <person name="Morelli I.S."/>
        </authorList>
    </citation>
    <scope>NUCLEOTIDE SEQUENCE [LARGE SCALE GENOMIC DNA]</scope>
    <source>
        <strain evidence="8">I</strain>
    </source>
</reference>
<dbReference type="Pfam" id="PF03279">
    <property type="entry name" value="Lip_A_acyltrans"/>
    <property type="match status" value="1"/>
</dbReference>
<dbReference type="GO" id="GO:0009247">
    <property type="term" value="P:glycolipid biosynthetic process"/>
    <property type="evidence" value="ECO:0007669"/>
    <property type="project" value="UniProtKB-ARBA"/>
</dbReference>
<dbReference type="PANTHER" id="PTHR30606:SF9">
    <property type="entry name" value="LIPID A BIOSYNTHESIS LAUROYLTRANSFERASE"/>
    <property type="match status" value="1"/>
</dbReference>
<evidence type="ECO:0000256" key="3">
    <source>
        <dbReference type="ARBA" id="ARBA00022519"/>
    </source>
</evidence>
<dbReference type="STRING" id="1122125.GCA_000423185_02824"/>
<evidence type="ECO:0000256" key="4">
    <source>
        <dbReference type="ARBA" id="ARBA00022679"/>
    </source>
</evidence>
<keyword evidence="2" id="KW-1003">Cell membrane</keyword>
<dbReference type="RefSeq" id="WP_088151043.1">
    <property type="nucleotide sequence ID" value="NZ_NHON01000016.1"/>
</dbReference>
<evidence type="ECO:0000256" key="1">
    <source>
        <dbReference type="ARBA" id="ARBA00004533"/>
    </source>
</evidence>
<dbReference type="AlphaFoldDB" id="A0A211ZPD9"/>
<dbReference type="OrthoDB" id="9801955at2"/>
<proteinExistence type="predicted"/>
<dbReference type="PANTHER" id="PTHR30606">
    <property type="entry name" value="LIPID A BIOSYNTHESIS LAUROYL ACYLTRANSFERASE"/>
    <property type="match status" value="1"/>
</dbReference>
<name>A0A211ZPD9_9PROT</name>
<evidence type="ECO:0000256" key="6">
    <source>
        <dbReference type="ARBA" id="ARBA00023315"/>
    </source>
</evidence>
<sequence length="335" mass="37703">MSGLPNRLKRLQKAWPRLVRSYVVHPLQAALAYTAYGVLRCVPIDVASDIGSWVARTIGMRIGATRHGDRNLQLVMPELTAKERRRILTGMWDNLGRVLGEYPHLRSLARREARRADRITVDGIENYEAARADGRPVIMALAHFGNWEAGPIVATRHGAPLTIFVRPLNNRLVDRLVRGVRLSLGTGLLEKRMAGNDARRALGLLRNGGVLGVMVDQRYTGGLKVPFIGQDALTSPAAVEMAYHFNCALLPMRVERTRGARYRAVIDPPLDIPRTGDRKADVEEGVVRLNRVVEAWIRARPEQWLWLHKRWRLTPKRPIKPPRVMRQPAPPSQAA</sequence>
<keyword evidence="3" id="KW-0997">Cell inner membrane</keyword>